<evidence type="ECO:0000313" key="3">
    <source>
        <dbReference type="Proteomes" id="UP000316416"/>
    </source>
</evidence>
<dbReference type="RefSeq" id="WP_142871589.1">
    <property type="nucleotide sequence ID" value="NZ_CP045503.2"/>
</dbReference>
<proteinExistence type="predicted"/>
<organism evidence="2 3">
    <name type="scientific">Shewanella eurypsychrophilus</name>
    <dbReference type="NCBI Taxonomy" id="2593656"/>
    <lineage>
        <taxon>Bacteria</taxon>
        <taxon>Pseudomonadati</taxon>
        <taxon>Pseudomonadota</taxon>
        <taxon>Gammaproteobacteria</taxon>
        <taxon>Alteromonadales</taxon>
        <taxon>Shewanellaceae</taxon>
        <taxon>Shewanella</taxon>
    </lineage>
</organism>
<dbReference type="Proteomes" id="UP000316416">
    <property type="component" value="Chromosome"/>
</dbReference>
<dbReference type="Gene3D" id="3.30.700.10">
    <property type="entry name" value="Glycoprotein, Type 4 Pilin"/>
    <property type="match status" value="1"/>
</dbReference>
<dbReference type="InterPro" id="IPR012902">
    <property type="entry name" value="N_methyl_site"/>
</dbReference>
<dbReference type="Pfam" id="PF07963">
    <property type="entry name" value="N_methyl"/>
    <property type="match status" value="1"/>
</dbReference>
<name>A0ABX6VBP3_9GAMM</name>
<keyword evidence="3" id="KW-1185">Reference proteome</keyword>
<evidence type="ECO:0000256" key="1">
    <source>
        <dbReference type="SAM" id="Phobius"/>
    </source>
</evidence>
<protein>
    <submittedName>
        <fullName evidence="2">Type II secretion system GspH family protein</fullName>
    </submittedName>
</protein>
<keyword evidence="1" id="KW-0472">Membrane</keyword>
<dbReference type="InterPro" id="IPR045584">
    <property type="entry name" value="Pilin-like"/>
</dbReference>
<dbReference type="EMBL" id="CP045503">
    <property type="protein sequence ID" value="QPG59321.1"/>
    <property type="molecule type" value="Genomic_DNA"/>
</dbReference>
<dbReference type="NCBIfam" id="TIGR02532">
    <property type="entry name" value="IV_pilin_GFxxxE"/>
    <property type="match status" value="1"/>
</dbReference>
<accession>A0ABX6VBP3</accession>
<evidence type="ECO:0000313" key="2">
    <source>
        <dbReference type="EMBL" id="QPG59321.1"/>
    </source>
</evidence>
<feature type="transmembrane region" description="Helical" evidence="1">
    <location>
        <begin position="12"/>
        <end position="31"/>
    </location>
</feature>
<sequence>MSSKKTRTAGFTLIELVVVIIILGILAVVAAPKFISLTSDSKAAVLESIAGAMESGLDLVHSKAAIEGQETGDGQIEINGVAVPLFNGHPSVEGTDSFDKLNEQVQAWLEIDSVSLTAIEADNDAAPFFIDKSTGLNRIYIFFSEDLSQKKVSFNCHIRYTNLESATGPVVIVETEDC</sequence>
<gene>
    <name evidence="2" type="ORF">FM038_019490</name>
</gene>
<keyword evidence="1" id="KW-0812">Transmembrane</keyword>
<keyword evidence="1" id="KW-1133">Transmembrane helix</keyword>
<dbReference type="SUPFAM" id="SSF54523">
    <property type="entry name" value="Pili subunits"/>
    <property type="match status" value="1"/>
</dbReference>
<dbReference type="PROSITE" id="PS00409">
    <property type="entry name" value="PROKAR_NTER_METHYL"/>
    <property type="match status" value="1"/>
</dbReference>
<reference evidence="2" key="1">
    <citation type="submission" date="2021-07" db="EMBL/GenBank/DDBJ databases">
        <title>Shewanella sp. YLB-07 whole genome sequence.</title>
        <authorList>
            <person name="Yu L."/>
        </authorList>
    </citation>
    <scope>NUCLEOTIDE SEQUENCE</scope>
    <source>
        <strain evidence="2">YLB-08</strain>
    </source>
</reference>